<comment type="similarity">
    <text evidence="1 3">Belongs to the glycosyl hydrolase 57 family.</text>
</comment>
<protein>
    <submittedName>
        <fullName evidence="6">Alpha-amylase/alpha-mannosidase (GH57 family)</fullName>
    </submittedName>
</protein>
<evidence type="ECO:0000256" key="3">
    <source>
        <dbReference type="RuleBase" id="RU361196"/>
    </source>
</evidence>
<dbReference type="PANTHER" id="PTHR36306:SF1">
    <property type="entry name" value="ALPHA-AMYLASE-RELATED"/>
    <property type="match status" value="1"/>
</dbReference>
<dbReference type="OrthoDB" id="9759321at2"/>
<proteinExistence type="inferred from homology"/>
<dbReference type="SUPFAM" id="SSF88713">
    <property type="entry name" value="Glycoside hydrolase/deacetylase"/>
    <property type="match status" value="1"/>
</dbReference>
<dbReference type="GO" id="GO:0003824">
    <property type="term" value="F:catalytic activity"/>
    <property type="evidence" value="ECO:0007669"/>
    <property type="project" value="InterPro"/>
</dbReference>
<evidence type="ECO:0000256" key="2">
    <source>
        <dbReference type="ARBA" id="ARBA00023277"/>
    </source>
</evidence>
<dbReference type="InterPro" id="IPR004300">
    <property type="entry name" value="Glyco_hydro_57_N"/>
</dbReference>
<dbReference type="Gene3D" id="3.20.110.10">
    <property type="entry name" value="Glycoside hydrolase 38, N terminal domain"/>
    <property type="match status" value="1"/>
</dbReference>
<dbReference type="AlphaFoldDB" id="A0A4R8INP8"/>
<keyword evidence="2 3" id="KW-0119">Carbohydrate metabolism</keyword>
<dbReference type="InterPro" id="IPR052046">
    <property type="entry name" value="GH57_Enzymes"/>
</dbReference>
<dbReference type="EMBL" id="SOQX01000002">
    <property type="protein sequence ID" value="TDY02512.1"/>
    <property type="molecule type" value="Genomic_DNA"/>
</dbReference>
<sequence>MSAKPLNVVIYWHMHQPEYRDLRTGHYHLPWTYLHTIKDYVDMAAHLEVNQAARAVVNFTPTLLEQIDDYAKQIESFFLHGTQIRDPLLDALAQPIMPSDREQRLSLIKQCLRANETRLINRYPNYQRLAEFASWLDEHPDAIVYLHDYFLTDILTWFHIAWLGETVRRNNPQVQALIDKGASFNQHDRRTLLQLIGDLCRDVIGRYRRLVEQGQVELSMTPYAHPIVPLLLDIHSARDALPEVELPAVEQYPGGKERVDWHIDRGLAVFEQHFGFRPTGCWPSEGSISEATIRTLSDKGFAWLASGDTVLHNSLQASDAPIDTQCLHTGYRYNDTSTCCFFRDDGLSDLIGFDYATWHADDAVANLIHHLENIAGACQQHPNPIVSIILDGENAWEFYPENGYYFLDALYAGLAENPAIHLTTYSAYLADQPEITSLDRVIAGSWVYGTFSTWIGDAGKNRAWELLVDAKRACDQQLAAREFTPEVREKIAVQLAICEGSDWFWWFGDYNPAESVRDFDHLYRIQLSNLYSLLDLEPPESLGEPISLGGGQPAAGGAMRRGQEED</sequence>
<reference evidence="6 7" key="1">
    <citation type="submission" date="2019-03" db="EMBL/GenBank/DDBJ databases">
        <title>Genomic Encyclopedia of Type Strains, Phase IV (KMG-IV): sequencing the most valuable type-strain genomes for metagenomic binning, comparative biology and taxonomic classification.</title>
        <authorList>
            <person name="Goeker M."/>
        </authorList>
    </citation>
    <scope>NUCLEOTIDE SEQUENCE [LARGE SCALE GENOMIC DNA]</scope>
    <source>
        <strain evidence="6 7">DSM 16326</strain>
    </source>
</reference>
<name>A0A4R8INP8_9GAMM</name>
<evidence type="ECO:0000313" key="6">
    <source>
        <dbReference type="EMBL" id="TDY02512.1"/>
    </source>
</evidence>
<evidence type="ECO:0000259" key="5">
    <source>
        <dbReference type="Pfam" id="PF03065"/>
    </source>
</evidence>
<evidence type="ECO:0000256" key="1">
    <source>
        <dbReference type="ARBA" id="ARBA00006821"/>
    </source>
</evidence>
<dbReference type="PANTHER" id="PTHR36306">
    <property type="entry name" value="ALPHA-AMYLASE-RELATED-RELATED"/>
    <property type="match status" value="1"/>
</dbReference>
<feature type="region of interest" description="Disordered" evidence="4">
    <location>
        <begin position="542"/>
        <end position="566"/>
    </location>
</feature>
<dbReference type="Pfam" id="PF03065">
    <property type="entry name" value="Glyco_hydro_57"/>
    <property type="match status" value="1"/>
</dbReference>
<feature type="domain" description="Glycoside hydrolase family 57 N-terminal" evidence="5">
    <location>
        <begin position="9"/>
        <end position="430"/>
    </location>
</feature>
<comment type="caution">
    <text evidence="6">The sequence shown here is derived from an EMBL/GenBank/DDBJ whole genome shotgun (WGS) entry which is preliminary data.</text>
</comment>
<gene>
    <name evidence="6" type="ORF">EDC23_0886</name>
</gene>
<evidence type="ECO:0000313" key="7">
    <source>
        <dbReference type="Proteomes" id="UP000294914"/>
    </source>
</evidence>
<keyword evidence="7" id="KW-1185">Reference proteome</keyword>
<evidence type="ECO:0000256" key="4">
    <source>
        <dbReference type="SAM" id="MobiDB-lite"/>
    </source>
</evidence>
<dbReference type="InterPro" id="IPR011330">
    <property type="entry name" value="Glyco_hydro/deAcase_b/a-brl"/>
</dbReference>
<dbReference type="Proteomes" id="UP000294914">
    <property type="component" value="Unassembled WGS sequence"/>
</dbReference>
<dbReference type="InterPro" id="IPR027291">
    <property type="entry name" value="Glyco_hydro_38_N_sf"/>
</dbReference>
<accession>A0A4R8INP8</accession>
<dbReference type="CDD" id="cd10796">
    <property type="entry name" value="GH57N_APU"/>
    <property type="match status" value="1"/>
</dbReference>
<dbReference type="GO" id="GO:0005975">
    <property type="term" value="P:carbohydrate metabolic process"/>
    <property type="evidence" value="ECO:0007669"/>
    <property type="project" value="InterPro"/>
</dbReference>
<organism evidence="6 7">
    <name type="scientific">Thiohalophilus thiocyanatoxydans</name>
    <dbReference type="NCBI Taxonomy" id="381308"/>
    <lineage>
        <taxon>Bacteria</taxon>
        <taxon>Pseudomonadati</taxon>
        <taxon>Pseudomonadota</taxon>
        <taxon>Gammaproteobacteria</taxon>
        <taxon>Thiohalomonadales</taxon>
        <taxon>Thiohalophilaceae</taxon>
        <taxon>Thiohalophilus</taxon>
    </lineage>
</organism>
<dbReference type="RefSeq" id="WP_134081555.1">
    <property type="nucleotide sequence ID" value="NZ_SOQX01000002.1"/>
</dbReference>